<evidence type="ECO:0000313" key="3">
    <source>
        <dbReference type="Proteomes" id="UP001212042"/>
    </source>
</evidence>
<dbReference type="RefSeq" id="WP_271349339.1">
    <property type="nucleotide sequence ID" value="NZ_JAQJZJ010000009.1"/>
</dbReference>
<comment type="caution">
    <text evidence="2">The sequence shown here is derived from an EMBL/GenBank/DDBJ whole genome shotgun (WGS) entry which is preliminary data.</text>
</comment>
<feature type="domain" description="Peptidoglycan binding-like" evidence="1">
    <location>
        <begin position="50"/>
        <end position="104"/>
    </location>
</feature>
<proteinExistence type="predicted"/>
<dbReference type="InterPro" id="IPR036365">
    <property type="entry name" value="PGBD-like_sf"/>
</dbReference>
<protein>
    <submittedName>
        <fullName evidence="2">Peptidoglycan-binding domain-containing protein</fullName>
    </submittedName>
</protein>
<evidence type="ECO:0000313" key="2">
    <source>
        <dbReference type="EMBL" id="MDA7088449.1"/>
    </source>
</evidence>
<gene>
    <name evidence="2" type="ORF">PH586_18880</name>
</gene>
<reference evidence="2 3" key="1">
    <citation type="submission" date="2023-01" db="EMBL/GenBank/DDBJ databases">
        <title>Pseudomonas SA3-5T sp. nov., isolated from tidal flat sediment.</title>
        <authorList>
            <person name="Kim H.S."/>
            <person name="Kim J.-S."/>
            <person name="Suh M.K."/>
            <person name="Eom M.K."/>
            <person name="Lee J.-S."/>
        </authorList>
    </citation>
    <scope>NUCLEOTIDE SEQUENCE [LARGE SCALE GENOMIC DNA]</scope>
    <source>
        <strain evidence="2 3">SA3-5</strain>
    </source>
</reference>
<feature type="domain" description="Peptidoglycan binding-like" evidence="1">
    <location>
        <begin position="123"/>
        <end position="178"/>
    </location>
</feature>
<dbReference type="SUPFAM" id="SSF47090">
    <property type="entry name" value="PGBD-like"/>
    <property type="match status" value="4"/>
</dbReference>
<feature type="domain" description="Peptidoglycan binding-like" evidence="1">
    <location>
        <begin position="265"/>
        <end position="318"/>
    </location>
</feature>
<dbReference type="InterPro" id="IPR036366">
    <property type="entry name" value="PGBDSf"/>
</dbReference>
<evidence type="ECO:0000259" key="1">
    <source>
        <dbReference type="Pfam" id="PF01471"/>
    </source>
</evidence>
<name>A0ABT4XJP8_9PSED</name>
<organism evidence="2 3">
    <name type="scientific">Pseudomonas aestuarii</name>
    <dbReference type="NCBI Taxonomy" id="3018340"/>
    <lineage>
        <taxon>Bacteria</taxon>
        <taxon>Pseudomonadati</taxon>
        <taxon>Pseudomonadota</taxon>
        <taxon>Gammaproteobacteria</taxon>
        <taxon>Pseudomonadales</taxon>
        <taxon>Pseudomonadaceae</taxon>
        <taxon>Pseudomonas</taxon>
    </lineage>
</organism>
<dbReference type="EMBL" id="JAQJZJ010000009">
    <property type="protein sequence ID" value="MDA7088449.1"/>
    <property type="molecule type" value="Genomic_DNA"/>
</dbReference>
<feature type="domain" description="Peptidoglycan binding-like" evidence="1">
    <location>
        <begin position="194"/>
        <end position="246"/>
    </location>
</feature>
<dbReference type="InterPro" id="IPR002477">
    <property type="entry name" value="Peptidoglycan-bd-like"/>
</dbReference>
<sequence>MLDFRNASMYAALLFGFSISPVTSGLALAQSGMWEYSVVPGLQLAQAFSSTVQEVQRELNRRGYSAGPSDGLMGARTRAAIQAYQSEHDLLVDGQATSALLAHLRTSAQSRTPAAQPEAEASSQPVAEIQEALRSLGYTVGRPSARLTDETRAAIRRYESDHGLLMSGEPSTELLRHMRGRVDGASSTAKVDANTVARIQTELRLRGYPIPLVSGQMDAQTRQAIREYQQGRGVPATGEPSQTLLDELRVASAEQAPSAPLTLAQRAAAQRALSARGYDAGPPDGVLGPRSRIAIQKFQTSNNLSPTGELTPPTLELLGLGTAVAEPPQVAVRPYRTRVQDDFADGDYVRNPAWHITSGRFEVRNGGLNSWVNPPSARAEDRGQQQLSDLLKEQFGISLPGQAKQAKQSEQARAAAAYLPTQISQEFQITMVLSGSAEAHSHIDLGPYQGDNLNHGYRLNYRANQPRPLQLLFVNEKGESAIASAKLKFDNGGPHQLVWQRDAEGRMMVSEDGKTLIDVVDRSLIGDLNGFSLINAGGAWTLQELIVEDRR</sequence>
<dbReference type="Gene3D" id="1.10.101.10">
    <property type="entry name" value="PGBD-like superfamily/PGBD"/>
    <property type="match status" value="4"/>
</dbReference>
<dbReference type="Pfam" id="PF01471">
    <property type="entry name" value="PG_binding_1"/>
    <property type="match status" value="4"/>
</dbReference>
<accession>A0ABT4XJP8</accession>
<keyword evidence="3" id="KW-1185">Reference proteome</keyword>
<dbReference type="Proteomes" id="UP001212042">
    <property type="component" value="Unassembled WGS sequence"/>
</dbReference>